<feature type="transmembrane region" description="Helical" evidence="2">
    <location>
        <begin position="106"/>
        <end position="125"/>
    </location>
</feature>
<sequence length="425" mass="44278">MISRRERWSYAAGDLGFNFVWQSTELYLLYYYIRGLGLAPEIASAIFLIGAGVDWIVDPLVGTLADRFAVRIPFRIWVVTGGPIAVLLLVLAFAPLPRGAPWVPMVALATYLALRAAYGVGNIPYGAMTARLSSAPRDHLALTSARMQGAAVGGLVAASVFALLPVTTAGADFRGGALLLAGLALPAFLICYFGTHERVVAPRLAGRAAWIAPWRVAWAMALLLCRSAPLRRLIATILTAGLAVTVVNKSLLFLFEELGALRLGFVIALVPAAALLLTTPLWAALGARIGRRHTLVLAAALNAVAAIGALAIGGVAAILALTSVAIVAGCGMSVMFWSLVPAAVADCEGRADEIGYAGRVYALANIARKLAQGLAPSVVAFSLVGTSFSTLYGIAAAALLALLVAILYGPADASDPIISTREHIA</sequence>
<dbReference type="Pfam" id="PF13347">
    <property type="entry name" value="MFS_2"/>
    <property type="match status" value="1"/>
</dbReference>
<reference evidence="4" key="1">
    <citation type="journal article" date="2019" name="Int. J. Syst. Evol. Microbiol.">
        <title>The Global Catalogue of Microorganisms (GCM) 10K type strain sequencing project: providing services to taxonomists for standard genome sequencing and annotation.</title>
        <authorList>
            <consortium name="The Broad Institute Genomics Platform"/>
            <consortium name="The Broad Institute Genome Sequencing Center for Infectious Disease"/>
            <person name="Wu L."/>
            <person name="Ma J."/>
        </authorList>
    </citation>
    <scope>NUCLEOTIDE SEQUENCE [LARGE SCALE GENOMIC DNA]</scope>
    <source>
        <strain evidence="4">CGMCC 1.10106</strain>
    </source>
</reference>
<feature type="transmembrane region" description="Helical" evidence="2">
    <location>
        <begin position="261"/>
        <end position="283"/>
    </location>
</feature>
<keyword evidence="2" id="KW-1133">Transmembrane helix</keyword>
<name>A0ABQ1GGM4_9SPHN</name>
<dbReference type="PANTHER" id="PTHR11328:SF24">
    <property type="entry name" value="MAJOR FACILITATOR SUPERFAMILY (MFS) PROFILE DOMAIN-CONTAINING PROTEIN"/>
    <property type="match status" value="1"/>
</dbReference>
<dbReference type="Proteomes" id="UP000618591">
    <property type="component" value="Unassembled WGS sequence"/>
</dbReference>
<dbReference type="Gene3D" id="1.20.1250.20">
    <property type="entry name" value="MFS general substrate transporter like domains"/>
    <property type="match status" value="2"/>
</dbReference>
<accession>A0ABQ1GGM4</accession>
<feature type="transmembrane region" description="Helical" evidence="2">
    <location>
        <begin position="391"/>
        <end position="411"/>
    </location>
</feature>
<dbReference type="InterPro" id="IPR036259">
    <property type="entry name" value="MFS_trans_sf"/>
</dbReference>
<evidence type="ECO:0000256" key="1">
    <source>
        <dbReference type="ARBA" id="ARBA00009617"/>
    </source>
</evidence>
<comment type="caution">
    <text evidence="3">The sequence shown here is derived from an EMBL/GenBank/DDBJ whole genome shotgun (WGS) entry which is preliminary data.</text>
</comment>
<dbReference type="EMBL" id="BMDW01000005">
    <property type="protein sequence ID" value="GGA43312.1"/>
    <property type="molecule type" value="Genomic_DNA"/>
</dbReference>
<feature type="transmembrane region" description="Helical" evidence="2">
    <location>
        <begin position="325"/>
        <end position="345"/>
    </location>
</feature>
<feature type="transmembrane region" description="Helical" evidence="2">
    <location>
        <begin position="233"/>
        <end position="255"/>
    </location>
</feature>
<gene>
    <name evidence="3" type="ORF">GCM10011395_12010</name>
</gene>
<keyword evidence="2" id="KW-0812">Transmembrane</keyword>
<feature type="transmembrane region" description="Helical" evidence="2">
    <location>
        <begin position="295"/>
        <end position="319"/>
    </location>
</feature>
<dbReference type="RefSeq" id="WP_188445958.1">
    <property type="nucleotide sequence ID" value="NZ_BMDW01000005.1"/>
</dbReference>
<evidence type="ECO:0000313" key="4">
    <source>
        <dbReference type="Proteomes" id="UP000618591"/>
    </source>
</evidence>
<keyword evidence="4" id="KW-1185">Reference proteome</keyword>
<evidence type="ECO:0000256" key="2">
    <source>
        <dbReference type="SAM" id="Phobius"/>
    </source>
</evidence>
<dbReference type="InterPro" id="IPR039672">
    <property type="entry name" value="MFS_2"/>
</dbReference>
<evidence type="ECO:0000313" key="3">
    <source>
        <dbReference type="EMBL" id="GGA43312.1"/>
    </source>
</evidence>
<organism evidence="3 4">
    <name type="scientific">Sphingomonas psychrolutea</name>
    <dbReference type="NCBI Taxonomy" id="1259676"/>
    <lineage>
        <taxon>Bacteria</taxon>
        <taxon>Pseudomonadati</taxon>
        <taxon>Pseudomonadota</taxon>
        <taxon>Alphaproteobacteria</taxon>
        <taxon>Sphingomonadales</taxon>
        <taxon>Sphingomonadaceae</taxon>
        <taxon>Sphingomonas</taxon>
    </lineage>
</organism>
<feature type="transmembrane region" description="Helical" evidence="2">
    <location>
        <begin position="176"/>
        <end position="195"/>
    </location>
</feature>
<proteinExistence type="inferred from homology"/>
<dbReference type="SUPFAM" id="SSF103473">
    <property type="entry name" value="MFS general substrate transporter"/>
    <property type="match status" value="1"/>
</dbReference>
<dbReference type="PANTHER" id="PTHR11328">
    <property type="entry name" value="MAJOR FACILITATOR SUPERFAMILY DOMAIN-CONTAINING PROTEIN"/>
    <property type="match status" value="1"/>
</dbReference>
<protein>
    <submittedName>
        <fullName evidence="3">MFS transporter</fullName>
    </submittedName>
</protein>
<keyword evidence="2" id="KW-0472">Membrane</keyword>
<feature type="transmembrane region" description="Helical" evidence="2">
    <location>
        <begin position="145"/>
        <end position="164"/>
    </location>
</feature>
<feature type="transmembrane region" description="Helical" evidence="2">
    <location>
        <begin position="76"/>
        <end position="94"/>
    </location>
</feature>
<comment type="similarity">
    <text evidence="1">Belongs to the sodium:galactoside symporter (TC 2.A.2) family.</text>
</comment>